<dbReference type="InterPro" id="IPR039742">
    <property type="entry name" value="Shq1"/>
</dbReference>
<evidence type="ECO:0000256" key="1">
    <source>
        <dbReference type="ARBA" id="ARBA00005607"/>
    </source>
</evidence>
<accession>A0ABQ0D7Y6</accession>
<name>A0ABQ0D7Y6_9EUKA</name>
<keyword evidence="4" id="KW-1185">Reference proteome</keyword>
<dbReference type="Pfam" id="PF21413">
    <property type="entry name" value="SHQ1-like_CS"/>
    <property type="match status" value="1"/>
</dbReference>
<reference evidence="3 4" key="1">
    <citation type="journal article" date="2019" name="PLoS Negl. Trop. Dis.">
        <title>Whole genome sequencing of Entamoeba nuttalli reveals mammalian host-related molecular signatures and a novel octapeptide-repeat surface protein.</title>
        <authorList>
            <person name="Tanaka M."/>
            <person name="Makiuchi T."/>
            <person name="Komiyama T."/>
            <person name="Shiina T."/>
            <person name="Osaki K."/>
            <person name="Tachibana H."/>
        </authorList>
    </citation>
    <scope>NUCLEOTIDE SEQUENCE [LARGE SCALE GENOMIC DNA]</scope>
    <source>
        <strain evidence="3 4">P19-061405</strain>
    </source>
</reference>
<dbReference type="PANTHER" id="PTHR12967:SF0">
    <property type="entry name" value="PROTEIN SHQ1 HOMOLOG"/>
    <property type="match status" value="1"/>
</dbReference>
<protein>
    <recommendedName>
        <fullName evidence="2">CS domain-containing protein</fullName>
    </recommendedName>
</protein>
<dbReference type="InterPro" id="IPR007052">
    <property type="entry name" value="CS_dom"/>
</dbReference>
<sequence>MITPYFSLTQNNDYVIVHIKIPPYQQFGVEDIQIDNNTMIYHSEPYFLSLTFKNDIAKDGTEKAEIDRLECKLHVYLPKENKGEVFPDLDMLPLFLTKKKILSRVQVLNTSPCPEEEKTEHEVIKEITPEEQELIDKMQRLEKLRQENEIKKNPNEKIIKEERLDFISHDDLILGEDQQIRDETEDIVNIFAPKYGFNGNHSEFFKDLQQNSFEIVMLRNPDQTDSKGRRKQRIDDELNSFDKDRYICDTFEWDNEEEVLKNNSFWWKEDGDWTDEERNEFGALDKIEVLVNNEEVIQIYKDLFGIVYGYLYDQIVMGESTVESGWTIATLSPVMSYFDRIDDIVDLIETCIRRSLIYPVVRNWELSMKTLEETIEVFKKRRVVLMKILLRLHRIYKLDELKHYMNYLFFDEYCNWIQSADDQIRHQFVVRIEEVKGKICKENIGLPLQDAEQEYIDYITSLPDDDDGIMNEEENELRGYID</sequence>
<proteinExistence type="inferred from homology"/>
<dbReference type="EMBL" id="BAAFRS010000009">
    <property type="protein sequence ID" value="GAB1218953.1"/>
    <property type="molecule type" value="Genomic_DNA"/>
</dbReference>
<comment type="similarity">
    <text evidence="1">Belongs to the SHQ1 family.</text>
</comment>
<dbReference type="Pfam" id="PF04925">
    <property type="entry name" value="SHQ1"/>
    <property type="match status" value="1"/>
</dbReference>
<dbReference type="Gene3D" id="2.60.40.790">
    <property type="match status" value="1"/>
</dbReference>
<gene>
    <name evidence="3" type="ORF">ENUP19_0009G0059</name>
</gene>
<dbReference type="InterPro" id="IPR048696">
    <property type="entry name" value="SHQ1-like_CS"/>
</dbReference>
<organism evidence="3 4">
    <name type="scientific">Entamoeba nuttalli</name>
    <dbReference type="NCBI Taxonomy" id="412467"/>
    <lineage>
        <taxon>Eukaryota</taxon>
        <taxon>Amoebozoa</taxon>
        <taxon>Evosea</taxon>
        <taxon>Archamoebae</taxon>
        <taxon>Mastigamoebida</taxon>
        <taxon>Entamoebidae</taxon>
        <taxon>Entamoeba</taxon>
    </lineage>
</organism>
<comment type="caution">
    <text evidence="3">The sequence shown here is derived from an EMBL/GenBank/DDBJ whole genome shotgun (WGS) entry which is preliminary data.</text>
</comment>
<evidence type="ECO:0000259" key="2">
    <source>
        <dbReference type="PROSITE" id="PS51203"/>
    </source>
</evidence>
<evidence type="ECO:0000313" key="3">
    <source>
        <dbReference type="EMBL" id="GAB1218953.1"/>
    </source>
</evidence>
<dbReference type="InterPro" id="IPR008978">
    <property type="entry name" value="HSP20-like_chaperone"/>
</dbReference>
<dbReference type="PANTHER" id="PTHR12967">
    <property type="entry name" value="PROTEIN SHQ1 HOMOLOG"/>
    <property type="match status" value="1"/>
</dbReference>
<feature type="domain" description="CS" evidence="2">
    <location>
        <begin position="1"/>
        <end position="90"/>
    </location>
</feature>
<evidence type="ECO:0000313" key="4">
    <source>
        <dbReference type="Proteomes" id="UP001628156"/>
    </source>
</evidence>
<dbReference type="InterPro" id="IPR007009">
    <property type="entry name" value="Shq1_C"/>
</dbReference>
<dbReference type="PROSITE" id="PS51203">
    <property type="entry name" value="CS"/>
    <property type="match status" value="1"/>
</dbReference>
<dbReference type="Proteomes" id="UP001628156">
    <property type="component" value="Unassembled WGS sequence"/>
</dbReference>